<proteinExistence type="predicted"/>
<name>A0ABT3N5Q6_9BACT</name>
<accession>A0ABT3N5Q6</accession>
<organism evidence="2 3">
    <name type="scientific">Desulfobotulus pelophilus</name>
    <dbReference type="NCBI Taxonomy" id="2823377"/>
    <lineage>
        <taxon>Bacteria</taxon>
        <taxon>Pseudomonadati</taxon>
        <taxon>Thermodesulfobacteriota</taxon>
        <taxon>Desulfobacteria</taxon>
        <taxon>Desulfobacterales</taxon>
        <taxon>Desulfobacteraceae</taxon>
        <taxon>Desulfobotulus</taxon>
    </lineage>
</organism>
<gene>
    <name evidence="2" type="ORF">OOT00_00665</name>
</gene>
<protein>
    <submittedName>
        <fullName evidence="2">Uncharacterized protein</fullName>
    </submittedName>
</protein>
<evidence type="ECO:0000256" key="1">
    <source>
        <dbReference type="SAM" id="MobiDB-lite"/>
    </source>
</evidence>
<dbReference type="Proteomes" id="UP001209681">
    <property type="component" value="Unassembled WGS sequence"/>
</dbReference>
<keyword evidence="3" id="KW-1185">Reference proteome</keyword>
<sequence length="151" mass="17087">MDRITNRPEYTPAPDIRNTETDLRHKTQGTDFQDALKTAMNPMTSSSMQTLKAQTPLPPPRAMGMGTLFDSSVEDRTRNLVSLMDHFSSALLNPIQDLKDLEPMVEKLGRDAESLFKESAETEEDPAQTLARRTALLARVEVEKFRRGDFF</sequence>
<evidence type="ECO:0000313" key="2">
    <source>
        <dbReference type="EMBL" id="MCW7752491.1"/>
    </source>
</evidence>
<feature type="compositionally biased region" description="Polar residues" evidence="1">
    <location>
        <begin position="44"/>
        <end position="53"/>
    </location>
</feature>
<dbReference type="EMBL" id="JAPFPW010000001">
    <property type="protein sequence ID" value="MCW7752491.1"/>
    <property type="molecule type" value="Genomic_DNA"/>
</dbReference>
<dbReference type="RefSeq" id="WP_265423358.1">
    <property type="nucleotide sequence ID" value="NZ_JAPFPW010000001.1"/>
</dbReference>
<feature type="region of interest" description="Disordered" evidence="1">
    <location>
        <begin position="44"/>
        <end position="67"/>
    </location>
</feature>
<reference evidence="2 3" key="1">
    <citation type="submission" date="2022-11" db="EMBL/GenBank/DDBJ databases">
        <title>Desulfobotulus tamanensis H1 sp. nov. - anaerobic, alkaliphilic, sulphate reducing bacterium isolated from terrestrial mud volcano.</title>
        <authorList>
            <person name="Frolova A."/>
            <person name="Merkel A.Y."/>
            <person name="Slobodkin A.I."/>
        </authorList>
    </citation>
    <scope>NUCLEOTIDE SEQUENCE [LARGE SCALE GENOMIC DNA]</scope>
    <source>
        <strain evidence="2 3">H1</strain>
    </source>
</reference>
<comment type="caution">
    <text evidence="2">The sequence shown here is derived from an EMBL/GenBank/DDBJ whole genome shotgun (WGS) entry which is preliminary data.</text>
</comment>
<feature type="region of interest" description="Disordered" evidence="1">
    <location>
        <begin position="1"/>
        <end position="27"/>
    </location>
</feature>
<evidence type="ECO:0000313" key="3">
    <source>
        <dbReference type="Proteomes" id="UP001209681"/>
    </source>
</evidence>